<protein>
    <submittedName>
        <fullName evidence="3">Piwi domain-containing protein</fullName>
    </submittedName>
</protein>
<name>A0A914YFB9_9BILA</name>
<dbReference type="InterPro" id="IPR003165">
    <property type="entry name" value="Piwi"/>
</dbReference>
<dbReference type="Proteomes" id="UP000887577">
    <property type="component" value="Unplaced"/>
</dbReference>
<dbReference type="SUPFAM" id="SSF53098">
    <property type="entry name" value="Ribonuclease H-like"/>
    <property type="match status" value="1"/>
</dbReference>
<dbReference type="InterPro" id="IPR012337">
    <property type="entry name" value="RNaseH-like_sf"/>
</dbReference>
<reference evidence="3" key="1">
    <citation type="submission" date="2022-11" db="UniProtKB">
        <authorList>
            <consortium name="WormBaseParasite"/>
        </authorList>
    </citation>
    <scope>IDENTIFICATION</scope>
</reference>
<dbReference type="InterPro" id="IPR036397">
    <property type="entry name" value="RNaseH_sf"/>
</dbReference>
<dbReference type="PANTHER" id="PTHR22891">
    <property type="entry name" value="EUKARYOTIC TRANSLATION INITIATION FACTOR 2C"/>
    <property type="match status" value="1"/>
</dbReference>
<evidence type="ECO:0000313" key="3">
    <source>
        <dbReference type="WBParaSite" id="PSU_v2.g17454.t1"/>
    </source>
</evidence>
<dbReference type="PROSITE" id="PS50822">
    <property type="entry name" value="PIWI"/>
    <property type="match status" value="1"/>
</dbReference>
<dbReference type="AlphaFoldDB" id="A0A914YFB9"/>
<accession>A0A914YFB9</accession>
<sequence>MDVCHPGINSEAEEPSSVGVVSNYLSDSNEFAGLFFYQSPGQEAINPSFLELYVKKMFHQAQKHRSIKNVIVLRDGISEGQYQMFVEKEMNAIIEATSEIKANYIAMIVTKDGITRHFMDISDRIQSMPSRSFISFGCRFGFNQMYMVAHNSTLGTARTAMITVLRDDMNLSKIELQTFLLGLTHMHQIVNAPISLPAPLQQTDSLAEHGQKGFRALKKEHERDIPKRDDGTIEYMQLSNLLNCSNGELPSTRYTA</sequence>
<feature type="domain" description="Piwi" evidence="1">
    <location>
        <begin position="1"/>
        <end position="215"/>
    </location>
</feature>
<evidence type="ECO:0000259" key="1">
    <source>
        <dbReference type="PROSITE" id="PS50822"/>
    </source>
</evidence>
<dbReference type="GO" id="GO:0003676">
    <property type="term" value="F:nucleic acid binding"/>
    <property type="evidence" value="ECO:0007669"/>
    <property type="project" value="InterPro"/>
</dbReference>
<proteinExistence type="predicted"/>
<dbReference type="Gene3D" id="3.30.420.10">
    <property type="entry name" value="Ribonuclease H-like superfamily/Ribonuclease H"/>
    <property type="match status" value="1"/>
</dbReference>
<evidence type="ECO:0000313" key="2">
    <source>
        <dbReference type="Proteomes" id="UP000887577"/>
    </source>
</evidence>
<dbReference type="SMART" id="SM00950">
    <property type="entry name" value="Piwi"/>
    <property type="match status" value="1"/>
</dbReference>
<organism evidence="2 3">
    <name type="scientific">Panagrolaimus superbus</name>
    <dbReference type="NCBI Taxonomy" id="310955"/>
    <lineage>
        <taxon>Eukaryota</taxon>
        <taxon>Metazoa</taxon>
        <taxon>Ecdysozoa</taxon>
        <taxon>Nematoda</taxon>
        <taxon>Chromadorea</taxon>
        <taxon>Rhabditida</taxon>
        <taxon>Tylenchina</taxon>
        <taxon>Panagrolaimomorpha</taxon>
        <taxon>Panagrolaimoidea</taxon>
        <taxon>Panagrolaimidae</taxon>
        <taxon>Panagrolaimus</taxon>
    </lineage>
</organism>
<keyword evidence="2" id="KW-1185">Reference proteome</keyword>
<dbReference type="WBParaSite" id="PSU_v2.g17454.t1">
    <property type="protein sequence ID" value="PSU_v2.g17454.t1"/>
    <property type="gene ID" value="PSU_v2.g17454"/>
</dbReference>
<dbReference type="Pfam" id="PF02171">
    <property type="entry name" value="Piwi"/>
    <property type="match status" value="1"/>
</dbReference>